<evidence type="ECO:0000313" key="4">
    <source>
        <dbReference type="EMBL" id="MER2491579.1"/>
    </source>
</evidence>
<dbReference type="PANTHER" id="PTHR10357:SF210">
    <property type="entry name" value="MALTODEXTRIN GLUCOSIDASE"/>
    <property type="match status" value="1"/>
</dbReference>
<proteinExistence type="predicted"/>
<protein>
    <submittedName>
        <fullName evidence="4">Alpha-amylase family glycosyl hydrolase</fullName>
    </submittedName>
</protein>
<dbReference type="Gene3D" id="2.60.40.1180">
    <property type="entry name" value="Golgi alpha-mannosidase II"/>
    <property type="match status" value="1"/>
</dbReference>
<evidence type="ECO:0000256" key="2">
    <source>
        <dbReference type="ARBA" id="ARBA00023295"/>
    </source>
</evidence>
<name>A0ABV1RF91_9ALTE</name>
<comment type="caution">
    <text evidence="4">The sequence shown here is derived from an EMBL/GenBank/DDBJ whole genome shotgun (WGS) entry which is preliminary data.</text>
</comment>
<dbReference type="Pfam" id="PF00128">
    <property type="entry name" value="Alpha-amylase"/>
    <property type="match status" value="1"/>
</dbReference>
<keyword evidence="2" id="KW-0326">Glycosidase</keyword>
<organism evidence="4 5">
    <name type="scientific">Catenovulum sediminis</name>
    <dbReference type="NCBI Taxonomy" id="1740262"/>
    <lineage>
        <taxon>Bacteria</taxon>
        <taxon>Pseudomonadati</taxon>
        <taxon>Pseudomonadota</taxon>
        <taxon>Gammaproteobacteria</taxon>
        <taxon>Alteromonadales</taxon>
        <taxon>Alteromonadaceae</taxon>
        <taxon>Catenovulum</taxon>
    </lineage>
</organism>
<dbReference type="Gene3D" id="3.90.400.10">
    <property type="entry name" value="Oligo-1,6-glucosidase, Domain 2"/>
    <property type="match status" value="1"/>
</dbReference>
<feature type="domain" description="Glycosyl hydrolase family 13 catalytic" evidence="3">
    <location>
        <begin position="30"/>
        <end position="400"/>
    </location>
</feature>
<evidence type="ECO:0000313" key="5">
    <source>
        <dbReference type="Proteomes" id="UP001467690"/>
    </source>
</evidence>
<dbReference type="InterPro" id="IPR045857">
    <property type="entry name" value="O16G_dom_2"/>
</dbReference>
<dbReference type="EMBL" id="JBELOE010000136">
    <property type="protein sequence ID" value="MER2491579.1"/>
    <property type="molecule type" value="Genomic_DNA"/>
</dbReference>
<keyword evidence="5" id="KW-1185">Reference proteome</keyword>
<dbReference type="SMART" id="SM00642">
    <property type="entry name" value="Aamy"/>
    <property type="match status" value="1"/>
</dbReference>
<dbReference type="CDD" id="cd11338">
    <property type="entry name" value="AmyAc_CMD"/>
    <property type="match status" value="1"/>
</dbReference>
<reference evidence="4 5" key="1">
    <citation type="submission" date="2024-06" db="EMBL/GenBank/DDBJ databases">
        <authorList>
            <person name="Chen R.Y."/>
        </authorList>
    </citation>
    <scope>NUCLEOTIDE SEQUENCE [LARGE SCALE GENOMIC DNA]</scope>
    <source>
        <strain evidence="4 5">D2</strain>
    </source>
</reference>
<dbReference type="Proteomes" id="UP001467690">
    <property type="component" value="Unassembled WGS sequence"/>
</dbReference>
<dbReference type="RefSeq" id="WP_143870932.1">
    <property type="nucleotide sequence ID" value="NZ_CP041660.1"/>
</dbReference>
<gene>
    <name evidence="4" type="ORF">ABS311_06760</name>
</gene>
<dbReference type="InterPro" id="IPR017853">
    <property type="entry name" value="GH"/>
</dbReference>
<dbReference type="InterPro" id="IPR013780">
    <property type="entry name" value="Glyco_hydro_b"/>
</dbReference>
<dbReference type="SUPFAM" id="SSF51011">
    <property type="entry name" value="Glycosyl hydrolase domain"/>
    <property type="match status" value="1"/>
</dbReference>
<dbReference type="GO" id="GO:0016787">
    <property type="term" value="F:hydrolase activity"/>
    <property type="evidence" value="ECO:0007669"/>
    <property type="project" value="UniProtKB-KW"/>
</dbReference>
<sequence>MNYANATDSELSPIFIEREQDWRNGAIVYQVLVDRFAPSNDIDSKRLLYPKPKILRSWQETPEHGTYLEKEALWSHEIEFWGGDLKSLTHKLDHIKSLGADVLYLNPIHYAYTNHKYDSLDFHQVSPEFGNRQDVKTLTEAVHNLGMKIVLDGVFNHMGRNADIYQQASLDFKSPYRNWFCFNNTYPSGHRSWNNAVNLPELNLENEAVRKHIWLDEDSVVQSYLKDGIDGWRLDVAHDIGFYYLDELTNAVHTCKPEALVVGEIWCYPQQWFPSVDGVMNFTAREIIWRLCEGKIEPHVAAKMFEQMIQDAGIEHLLKSWLVLDNHDTPRLANMLPDRRRQKLAQLLQFCFPGAPNVYYGSELGMQGGEDPEMRGPMRWDWVTDDNEHLIWMKTLIHLRQQHRALKIGNYRPVHSNKLLAFERYTDKVEESVLCICNPNEEQITEYLMVPNSKLMNMGGMIDLLNNARQTIYIKASVIEVTVPPLGTLLLSPDVSETHGYSTYKRVL</sequence>
<dbReference type="SUPFAM" id="SSF51445">
    <property type="entry name" value="(Trans)glycosidases"/>
    <property type="match status" value="1"/>
</dbReference>
<evidence type="ECO:0000259" key="3">
    <source>
        <dbReference type="SMART" id="SM00642"/>
    </source>
</evidence>
<dbReference type="Gene3D" id="3.20.20.80">
    <property type="entry name" value="Glycosidases"/>
    <property type="match status" value="1"/>
</dbReference>
<keyword evidence="1 4" id="KW-0378">Hydrolase</keyword>
<accession>A0ABV1RF91</accession>
<dbReference type="InterPro" id="IPR006047">
    <property type="entry name" value="GH13_cat_dom"/>
</dbReference>
<dbReference type="PANTHER" id="PTHR10357">
    <property type="entry name" value="ALPHA-AMYLASE FAMILY MEMBER"/>
    <property type="match status" value="1"/>
</dbReference>
<evidence type="ECO:0000256" key="1">
    <source>
        <dbReference type="ARBA" id="ARBA00022801"/>
    </source>
</evidence>